<evidence type="ECO:0000256" key="1">
    <source>
        <dbReference type="SAM" id="MobiDB-lite"/>
    </source>
</evidence>
<dbReference type="HOGENOM" id="CLU_2577421_0_0_1"/>
<sequence length="81" mass="9132">MTRDWQPKVIAIKESQNLNTVGITTLFGKLNEHEHGIIRLKFSEEDLKKREKKFVALKASSSKANLSNNGDSDSESVGRFL</sequence>
<gene>
    <name evidence="3" type="ordered locus">MTR_2g037800</name>
    <name evidence="2" type="ORF">MtrDRAFT_AC149130g36v2</name>
</gene>
<dbReference type="EMBL" id="AC149130">
    <property type="protein sequence ID" value="ABD28642.1"/>
    <property type="molecule type" value="Genomic_DNA"/>
</dbReference>
<dbReference type="Proteomes" id="UP000002051">
    <property type="component" value="Chromosome 2"/>
</dbReference>
<reference evidence="3 5" key="3">
    <citation type="journal article" date="2011" name="Nature">
        <title>The Medicago genome provides insight into the evolution of rhizobial symbioses.</title>
        <authorList>
            <person name="Young N.D."/>
            <person name="Debelle F."/>
            <person name="Oldroyd G.E."/>
            <person name="Geurts R."/>
            <person name="Cannon S.B."/>
            <person name="Udvardi M.K."/>
            <person name="Benedito V.A."/>
            <person name="Mayer K.F."/>
            <person name="Gouzy J."/>
            <person name="Schoof H."/>
            <person name="Van de Peer Y."/>
            <person name="Proost S."/>
            <person name="Cook D.R."/>
            <person name="Meyers B.C."/>
            <person name="Spannagl M."/>
            <person name="Cheung F."/>
            <person name="De Mita S."/>
            <person name="Krishnakumar V."/>
            <person name="Gundlach H."/>
            <person name="Zhou S."/>
            <person name="Mudge J."/>
            <person name="Bharti A.K."/>
            <person name="Murray J.D."/>
            <person name="Naoumkina M.A."/>
            <person name="Rosen B."/>
            <person name="Silverstein K.A."/>
            <person name="Tang H."/>
            <person name="Rombauts S."/>
            <person name="Zhao P.X."/>
            <person name="Zhou P."/>
            <person name="Barbe V."/>
            <person name="Bardou P."/>
            <person name="Bechner M."/>
            <person name="Bellec A."/>
            <person name="Berger A."/>
            <person name="Berges H."/>
            <person name="Bidwell S."/>
            <person name="Bisseling T."/>
            <person name="Choisne N."/>
            <person name="Couloux A."/>
            <person name="Denny R."/>
            <person name="Deshpande S."/>
            <person name="Dai X."/>
            <person name="Doyle J.J."/>
            <person name="Dudez A.M."/>
            <person name="Farmer A.D."/>
            <person name="Fouteau S."/>
            <person name="Franken C."/>
            <person name="Gibelin C."/>
            <person name="Gish J."/>
            <person name="Goldstein S."/>
            <person name="Gonzalez A.J."/>
            <person name="Green P.J."/>
            <person name="Hallab A."/>
            <person name="Hartog M."/>
            <person name="Hua A."/>
            <person name="Humphray S.J."/>
            <person name="Jeong D.H."/>
            <person name="Jing Y."/>
            <person name="Jocker A."/>
            <person name="Kenton S.M."/>
            <person name="Kim D.J."/>
            <person name="Klee K."/>
            <person name="Lai H."/>
            <person name="Lang C."/>
            <person name="Lin S."/>
            <person name="Macmil S.L."/>
            <person name="Magdelenat G."/>
            <person name="Matthews L."/>
            <person name="McCorrison J."/>
            <person name="Monaghan E.L."/>
            <person name="Mun J.H."/>
            <person name="Najar F.Z."/>
            <person name="Nicholson C."/>
            <person name="Noirot C."/>
            <person name="O'Bleness M."/>
            <person name="Paule C.R."/>
            <person name="Poulain J."/>
            <person name="Prion F."/>
            <person name="Qin B."/>
            <person name="Qu C."/>
            <person name="Retzel E.F."/>
            <person name="Riddle C."/>
            <person name="Sallet E."/>
            <person name="Samain S."/>
            <person name="Samson N."/>
            <person name="Sanders I."/>
            <person name="Saurat O."/>
            <person name="Scarpelli C."/>
            <person name="Schiex T."/>
            <person name="Segurens B."/>
            <person name="Severin A.J."/>
            <person name="Sherrier D.J."/>
            <person name="Shi R."/>
            <person name="Sims S."/>
            <person name="Singer S.R."/>
            <person name="Sinharoy S."/>
            <person name="Sterck L."/>
            <person name="Viollet A."/>
            <person name="Wang B.B."/>
            <person name="Wang K."/>
            <person name="Wang M."/>
            <person name="Wang X."/>
            <person name="Warfsmann J."/>
            <person name="Weissenbach J."/>
            <person name="White D.D."/>
            <person name="White J.D."/>
            <person name="Wiley G.B."/>
            <person name="Wincker P."/>
            <person name="Xing Y."/>
            <person name="Yang L."/>
            <person name="Yao Z."/>
            <person name="Ying F."/>
            <person name="Zhai J."/>
            <person name="Zhou L."/>
            <person name="Zuber A."/>
            <person name="Denarie J."/>
            <person name="Dixon R.A."/>
            <person name="May G.D."/>
            <person name="Schwartz D.C."/>
            <person name="Rogers J."/>
            <person name="Quetier F."/>
            <person name="Town C.D."/>
            <person name="Roe B.A."/>
        </authorList>
    </citation>
    <scope>NUCLEOTIDE SEQUENCE [LARGE SCALE GENOMIC DNA]</scope>
    <source>
        <strain evidence="3">A17</strain>
        <strain evidence="4 5">cv. Jemalong A17</strain>
    </source>
</reference>
<proteinExistence type="predicted"/>
<name>Q2HUM1_MEDTR</name>
<dbReference type="EnsemblPlants" id="AES65299">
    <property type="protein sequence ID" value="AES65299"/>
    <property type="gene ID" value="MTR_2g037800"/>
</dbReference>
<protein>
    <submittedName>
        <fullName evidence="2 4">Uncharacterized protein</fullName>
    </submittedName>
</protein>
<reference evidence="3 5" key="4">
    <citation type="journal article" date="2014" name="BMC Genomics">
        <title>An improved genome release (version Mt4.0) for the model legume Medicago truncatula.</title>
        <authorList>
            <person name="Tang H."/>
            <person name="Krishnakumar V."/>
            <person name="Bidwell S."/>
            <person name="Rosen B."/>
            <person name="Chan A."/>
            <person name="Zhou S."/>
            <person name="Gentzbittel L."/>
            <person name="Childs K.L."/>
            <person name="Yandell M."/>
            <person name="Gundlach H."/>
            <person name="Mayer K.F."/>
            <person name="Schwartz D.C."/>
            <person name="Town C.D."/>
        </authorList>
    </citation>
    <scope>GENOME REANNOTATION</scope>
    <source>
        <strain evidence="4 5">cv. Jemalong A17</strain>
    </source>
</reference>
<keyword evidence="5" id="KW-1185">Reference proteome</keyword>
<evidence type="ECO:0000313" key="3">
    <source>
        <dbReference type="EMBL" id="AES65299.1"/>
    </source>
</evidence>
<reference evidence="4" key="5">
    <citation type="submission" date="2015-04" db="UniProtKB">
        <authorList>
            <consortium name="EnsemblPlants"/>
        </authorList>
    </citation>
    <scope>IDENTIFICATION</scope>
    <source>
        <strain evidence="4">cv. Jemalong A17</strain>
    </source>
</reference>
<evidence type="ECO:0000313" key="5">
    <source>
        <dbReference type="Proteomes" id="UP000002051"/>
    </source>
</evidence>
<accession>Q2HUM1</accession>
<evidence type="ECO:0000313" key="2">
    <source>
        <dbReference type="EMBL" id="ABD28642.1"/>
    </source>
</evidence>
<dbReference type="EMBL" id="CM001218">
    <property type="protein sequence ID" value="AES65299.1"/>
    <property type="molecule type" value="Genomic_DNA"/>
</dbReference>
<dbReference type="PaxDb" id="3880-AES65299"/>
<evidence type="ECO:0000313" key="4">
    <source>
        <dbReference type="EnsemblPlants" id="AES65299"/>
    </source>
</evidence>
<dbReference type="AlphaFoldDB" id="Q2HUM1"/>
<feature type="compositionally biased region" description="Low complexity" evidence="1">
    <location>
        <begin position="60"/>
        <end position="69"/>
    </location>
</feature>
<reference evidence="2" key="2">
    <citation type="submission" date="2007-03" db="EMBL/GenBank/DDBJ databases">
        <authorList>
            <consortium name="The International Medicago Genome Annotation Group"/>
        </authorList>
    </citation>
    <scope>NUCLEOTIDE SEQUENCE</scope>
</reference>
<organism evidence="2">
    <name type="scientific">Medicago truncatula</name>
    <name type="common">Barrel medic</name>
    <name type="synonym">Medicago tribuloides</name>
    <dbReference type="NCBI Taxonomy" id="3880"/>
    <lineage>
        <taxon>Eukaryota</taxon>
        <taxon>Viridiplantae</taxon>
        <taxon>Streptophyta</taxon>
        <taxon>Embryophyta</taxon>
        <taxon>Tracheophyta</taxon>
        <taxon>Spermatophyta</taxon>
        <taxon>Magnoliopsida</taxon>
        <taxon>eudicotyledons</taxon>
        <taxon>Gunneridae</taxon>
        <taxon>Pentapetalae</taxon>
        <taxon>rosids</taxon>
        <taxon>fabids</taxon>
        <taxon>Fabales</taxon>
        <taxon>Fabaceae</taxon>
        <taxon>Papilionoideae</taxon>
        <taxon>50 kb inversion clade</taxon>
        <taxon>NPAAA clade</taxon>
        <taxon>Hologalegina</taxon>
        <taxon>IRL clade</taxon>
        <taxon>Trifolieae</taxon>
        <taxon>Medicago</taxon>
    </lineage>
</organism>
<feature type="region of interest" description="Disordered" evidence="1">
    <location>
        <begin position="60"/>
        <end position="81"/>
    </location>
</feature>
<reference evidence="2" key="1">
    <citation type="submission" date="2004-07" db="EMBL/GenBank/DDBJ databases">
        <authorList>
            <person name="Town C.D."/>
        </authorList>
    </citation>
    <scope>NUCLEOTIDE SEQUENCE</scope>
</reference>